<evidence type="ECO:0000256" key="4">
    <source>
        <dbReference type="ARBA" id="ARBA00022679"/>
    </source>
</evidence>
<evidence type="ECO:0000256" key="8">
    <source>
        <dbReference type="ARBA" id="ARBA00023316"/>
    </source>
</evidence>
<feature type="active site" description="Nucleophile" evidence="9">
    <location>
        <position position="411"/>
    </location>
</feature>
<keyword evidence="3" id="KW-0328">Glycosyltransferase</keyword>
<gene>
    <name evidence="12" type="ORF">ACFSJH_16260</name>
</gene>
<proteinExistence type="inferred from homology"/>
<dbReference type="InterPro" id="IPR005490">
    <property type="entry name" value="LD_TPept_cat_dom"/>
</dbReference>
<dbReference type="InterPro" id="IPR011990">
    <property type="entry name" value="TPR-like_helical_dom_sf"/>
</dbReference>
<evidence type="ECO:0000256" key="7">
    <source>
        <dbReference type="ARBA" id="ARBA00022984"/>
    </source>
</evidence>
<keyword evidence="6 9" id="KW-0133">Cell shape</keyword>
<comment type="caution">
    <text evidence="12">The sequence shown here is derived from an EMBL/GenBank/DDBJ whole genome shotgun (WGS) entry which is preliminary data.</text>
</comment>
<accession>A0ABW4YP91</accession>
<evidence type="ECO:0000256" key="6">
    <source>
        <dbReference type="ARBA" id="ARBA00022960"/>
    </source>
</evidence>
<reference evidence="13" key="1">
    <citation type="journal article" date="2019" name="Int. J. Syst. Evol. Microbiol.">
        <title>The Global Catalogue of Microorganisms (GCM) 10K type strain sequencing project: providing services to taxonomists for standard genome sequencing and annotation.</title>
        <authorList>
            <consortium name="The Broad Institute Genomics Platform"/>
            <consortium name="The Broad Institute Genome Sequencing Center for Infectious Disease"/>
            <person name="Wu L."/>
            <person name="Ma J."/>
        </authorList>
    </citation>
    <scope>NUCLEOTIDE SEQUENCE [LARGE SCALE GENOMIC DNA]</scope>
    <source>
        <strain evidence="13">GH52</strain>
    </source>
</reference>
<feature type="compositionally biased region" description="Basic and acidic residues" evidence="10">
    <location>
        <begin position="285"/>
        <end position="306"/>
    </location>
</feature>
<comment type="pathway">
    <text evidence="1 9">Cell wall biogenesis; peptidoglycan biosynthesis.</text>
</comment>
<feature type="domain" description="L,D-TPase catalytic" evidence="11">
    <location>
        <begin position="326"/>
        <end position="435"/>
    </location>
</feature>
<dbReference type="Proteomes" id="UP001597362">
    <property type="component" value="Unassembled WGS sequence"/>
</dbReference>
<dbReference type="SUPFAM" id="SSF48452">
    <property type="entry name" value="TPR-like"/>
    <property type="match status" value="1"/>
</dbReference>
<evidence type="ECO:0000256" key="1">
    <source>
        <dbReference type="ARBA" id="ARBA00004752"/>
    </source>
</evidence>
<keyword evidence="8 9" id="KW-0961">Cell wall biogenesis/degradation</keyword>
<dbReference type="Pfam" id="PF03734">
    <property type="entry name" value="YkuD"/>
    <property type="match status" value="1"/>
</dbReference>
<evidence type="ECO:0000256" key="3">
    <source>
        <dbReference type="ARBA" id="ARBA00022676"/>
    </source>
</evidence>
<dbReference type="SUPFAM" id="SSF141523">
    <property type="entry name" value="L,D-transpeptidase catalytic domain-like"/>
    <property type="match status" value="1"/>
</dbReference>
<keyword evidence="13" id="KW-1185">Reference proteome</keyword>
<keyword evidence="7 9" id="KW-0573">Peptidoglycan synthesis</keyword>
<sequence>MHEKPDITHLKKFVKQHPDNQMGWYLLGKHYANAGKHEKANYCFVQAGDIYEAFEDEHHPLVLLQMEQLQQSQTQHERTQKRKWLWMLIIPLTMILLMSKDGKLTSKQLAAEGDQSLVVSQVADVAEEETGELGVLLLSEEQPNLVGDAMKSIATASSETPAMYVAVALEQKQNFHIWPDVMQPQFVINQQAEQNGSWEVIFFNEALCQCKPADNQQMSNRLNTWQQNQLHQWTLVSAIMQYKNRNDVWPEQLDDLVKPYPENILAGDSPHMAASFTSTLQQLQKTEKKKPVQVKEKENARPHNNDFQKTTLLDASGWDGDKEQPLEIIIDPTNYSLAVVYQQIIIRSYEVGLGGERTPEGEFEISEKVKHPTGEQPDIFGTRGMVLSDTLFAIHGTWNEDSIGADESLGCIRLSNEDIEELYDLIPLGTSVKIAHGSLPKLDPLAPALSDDRFKLTPKQEETNSDQLYQWLN</sequence>
<dbReference type="CDD" id="cd16913">
    <property type="entry name" value="YkuD_like"/>
    <property type="match status" value="1"/>
</dbReference>
<dbReference type="EMBL" id="JBHUHO010000039">
    <property type="protein sequence ID" value="MFD2117284.1"/>
    <property type="molecule type" value="Genomic_DNA"/>
</dbReference>
<evidence type="ECO:0000259" key="11">
    <source>
        <dbReference type="PROSITE" id="PS52029"/>
    </source>
</evidence>
<dbReference type="PROSITE" id="PS52029">
    <property type="entry name" value="LD_TPASE"/>
    <property type="match status" value="1"/>
</dbReference>
<keyword evidence="4" id="KW-0808">Transferase</keyword>
<evidence type="ECO:0000256" key="10">
    <source>
        <dbReference type="SAM" id="MobiDB-lite"/>
    </source>
</evidence>
<dbReference type="Gene3D" id="2.40.440.10">
    <property type="entry name" value="L,D-transpeptidase catalytic domain-like"/>
    <property type="match status" value="1"/>
</dbReference>
<dbReference type="RefSeq" id="WP_377774304.1">
    <property type="nucleotide sequence ID" value="NZ_JBHUHO010000039.1"/>
</dbReference>
<comment type="similarity">
    <text evidence="2">Belongs to the YkuD family.</text>
</comment>
<dbReference type="PANTHER" id="PTHR30582:SF24">
    <property type="entry name" value="L,D-TRANSPEPTIDASE ERFK_SRFK-RELATED"/>
    <property type="match status" value="1"/>
</dbReference>
<dbReference type="InterPro" id="IPR038063">
    <property type="entry name" value="Transpep_catalytic_dom"/>
</dbReference>
<dbReference type="PANTHER" id="PTHR30582">
    <property type="entry name" value="L,D-TRANSPEPTIDASE"/>
    <property type="match status" value="1"/>
</dbReference>
<name>A0ABW4YP91_9BACL</name>
<evidence type="ECO:0000313" key="12">
    <source>
        <dbReference type="EMBL" id="MFD2117284.1"/>
    </source>
</evidence>
<dbReference type="InterPro" id="IPR050979">
    <property type="entry name" value="LD-transpeptidase"/>
</dbReference>
<feature type="region of interest" description="Disordered" evidence="10">
    <location>
        <begin position="285"/>
        <end position="318"/>
    </location>
</feature>
<evidence type="ECO:0000256" key="9">
    <source>
        <dbReference type="PROSITE-ProRule" id="PRU01373"/>
    </source>
</evidence>
<keyword evidence="5" id="KW-0378">Hydrolase</keyword>
<evidence type="ECO:0000313" key="13">
    <source>
        <dbReference type="Proteomes" id="UP001597362"/>
    </source>
</evidence>
<evidence type="ECO:0000256" key="2">
    <source>
        <dbReference type="ARBA" id="ARBA00005992"/>
    </source>
</evidence>
<dbReference type="Gene3D" id="1.25.40.10">
    <property type="entry name" value="Tetratricopeptide repeat domain"/>
    <property type="match status" value="1"/>
</dbReference>
<protein>
    <submittedName>
        <fullName evidence="12">L,D-transpeptidase family protein</fullName>
    </submittedName>
</protein>
<evidence type="ECO:0000256" key="5">
    <source>
        <dbReference type="ARBA" id="ARBA00022801"/>
    </source>
</evidence>
<feature type="active site" description="Proton donor/acceptor" evidence="9">
    <location>
        <position position="395"/>
    </location>
</feature>
<organism evidence="12 13">
    <name type="scientific">Paenibacillus yanchengensis</name>
    <dbReference type="NCBI Taxonomy" id="2035833"/>
    <lineage>
        <taxon>Bacteria</taxon>
        <taxon>Bacillati</taxon>
        <taxon>Bacillota</taxon>
        <taxon>Bacilli</taxon>
        <taxon>Bacillales</taxon>
        <taxon>Paenibacillaceae</taxon>
        <taxon>Paenibacillus</taxon>
    </lineage>
</organism>